<proteinExistence type="predicted"/>
<evidence type="ECO:0000313" key="1">
    <source>
        <dbReference type="EMBL" id="MBP1856141.1"/>
    </source>
</evidence>
<dbReference type="EMBL" id="JAGGJX010000007">
    <property type="protein sequence ID" value="MBP1856141.1"/>
    <property type="molecule type" value="Genomic_DNA"/>
</dbReference>
<comment type="caution">
    <text evidence="1">The sequence shown here is derived from an EMBL/GenBank/DDBJ whole genome shotgun (WGS) entry which is preliminary data.</text>
</comment>
<keyword evidence="2" id="KW-1185">Reference proteome</keyword>
<reference evidence="1 2" key="1">
    <citation type="submission" date="2021-03" db="EMBL/GenBank/DDBJ databases">
        <title>Genomic Encyclopedia of Type Strains, Phase IV (KMG-IV): sequencing the most valuable type-strain genomes for metagenomic binning, comparative biology and taxonomic classification.</title>
        <authorList>
            <person name="Goeker M."/>
        </authorList>
    </citation>
    <scope>NUCLEOTIDE SEQUENCE [LARGE SCALE GENOMIC DNA]</scope>
    <source>
        <strain evidence="1 2">DSM 1289</strain>
    </source>
</reference>
<dbReference type="Proteomes" id="UP000767291">
    <property type="component" value="Unassembled WGS sequence"/>
</dbReference>
<sequence length="34" mass="3925">MTILLKEVDSMDVFDEKGIKPMLIAEMQEDLIDL</sequence>
<protein>
    <submittedName>
        <fullName evidence="1">Uncharacterized protein</fullName>
    </submittedName>
</protein>
<organism evidence="1 2">
    <name type="scientific">Metaclostridioides mangenotii</name>
    <dbReference type="NCBI Taxonomy" id="1540"/>
    <lineage>
        <taxon>Bacteria</taxon>
        <taxon>Bacillati</taxon>
        <taxon>Bacillota</taxon>
        <taxon>Clostridia</taxon>
        <taxon>Peptostreptococcales</taxon>
        <taxon>Peptostreptococcaceae</taxon>
        <taxon>Metaclostridioides</taxon>
    </lineage>
</organism>
<accession>A0ABS4EDY0</accession>
<evidence type="ECO:0000313" key="2">
    <source>
        <dbReference type="Proteomes" id="UP000767291"/>
    </source>
</evidence>
<name>A0ABS4EDY0_9FIRM</name>
<gene>
    <name evidence="1" type="ORF">J2Z43_002589</name>
</gene>